<feature type="compositionally biased region" description="Basic and acidic residues" evidence="4">
    <location>
        <begin position="574"/>
        <end position="587"/>
    </location>
</feature>
<dbReference type="STRING" id="45286.A0A0X8HTF2"/>
<evidence type="ECO:0000256" key="4">
    <source>
        <dbReference type="SAM" id="MobiDB-lite"/>
    </source>
</evidence>
<name>A0A0X8HTF2_9SACH</name>
<dbReference type="Pfam" id="PF04615">
    <property type="entry name" value="Utp14"/>
    <property type="match status" value="1"/>
</dbReference>
<dbReference type="GO" id="GO:0006364">
    <property type="term" value="P:rRNA processing"/>
    <property type="evidence" value="ECO:0007669"/>
    <property type="project" value="InterPro"/>
</dbReference>
<feature type="compositionally biased region" description="Acidic residues" evidence="4">
    <location>
        <begin position="163"/>
        <end position="189"/>
    </location>
</feature>
<dbReference type="RefSeq" id="XP_017988487.1">
    <property type="nucleotide sequence ID" value="XM_018132998.1"/>
</dbReference>
<keyword evidence="3" id="KW-0539">Nucleus</keyword>
<dbReference type="EMBL" id="CP014245">
    <property type="protein sequence ID" value="AMD21491.1"/>
    <property type="molecule type" value="Genomic_DNA"/>
</dbReference>
<feature type="compositionally biased region" description="Acidic residues" evidence="4">
    <location>
        <begin position="485"/>
        <end position="497"/>
    </location>
</feature>
<comment type="subcellular location">
    <subcellularLocation>
        <location evidence="1">Nucleus</location>
        <location evidence="1">Nucleolus</location>
    </subcellularLocation>
</comment>
<reference evidence="5 6" key="1">
    <citation type="submission" date="2016-01" db="EMBL/GenBank/DDBJ databases">
        <title>Genome sequence of the yeast Holleya sinecauda.</title>
        <authorList>
            <person name="Dietrich F.S."/>
        </authorList>
    </citation>
    <scope>NUCLEOTIDE SEQUENCE [LARGE SCALE GENOMIC DNA]</scope>
    <source>
        <strain evidence="5 6">ATCC 58844</strain>
    </source>
</reference>
<gene>
    <name evidence="5" type="ORF">AW171_hschr53443</name>
</gene>
<evidence type="ECO:0000313" key="5">
    <source>
        <dbReference type="EMBL" id="AMD21491.1"/>
    </source>
</evidence>
<feature type="region of interest" description="Disordered" evidence="4">
    <location>
        <begin position="567"/>
        <end position="690"/>
    </location>
</feature>
<evidence type="ECO:0000313" key="6">
    <source>
        <dbReference type="Proteomes" id="UP000243052"/>
    </source>
</evidence>
<sequence>MAKKRVNTKTRVLKRRAQNAFELANKEFESDNDSETGYDSKHSRARANGAIVNVKHGSDDEDEDASFQDEELDSDEAFGSDDDFDVLNSKFSQTIRDKKKAGKYVPEEYDEDGGYTSIEEEDLLPLSAVWDANAKVENDDSSSDEVDNDKMQLYDGSSSSESESSEDLSDSSVQEEEEDPFTGISDDEVELTTVTKGLKSTTEKQYKRLDTYAGGVENEFAVPAGSSNHKLDLNAMLGAVDDQEAVDKAILLKGDAKTVAVPLPQRIQKRHERKAAYELSKNEMDKWQDTVQQNRQAEHLSFPINAPVKHNEASAITRSSDKPLTETEVKVQELLKTSNLVDPVKESTFEEIATATLTPEEMKKRTAELRLMRELMFREEIKAKRIKKIKSKAYRRIKKKELMRNKALVESDESDTEHDIARARERMTLKHTNQSKWAKDMIKHGITKDKSTRDEMEESLRQGELLRAKIMGDDNSDDVGSSISDLEDEGPGNQEEEELKRASVGKTGVLNMAFMKNAEARQREANREMVDQLRAAESEQNIRLFEDDFGTAKANVQLNQGRRVYTAEALQSHSENRELNEVIQKEQQEEESSNLQNRLSKDHDKKKSQKSKPAKQPGAEKSSAKSAGKADKQESNPWLDGSDSEEYVLKSSKVNLIDENSSKDAKKANKIEKDKAKNTKPKSAKNGADELLLDMQETNRLNIRDTNVDGSDDESIFTFKQQDVINEAFAGDDVVAKFEEEKKRVAIDEDDKEVDTTLPGWGDWAGAGAQPKKKRKFVKKIKGVVEKDKRRDKNLKNVIINEKVNKKNMKYQSTAVPFPFESKEQYERSLRMPLGQEWTSRKSHQDMIKPRIMVKPGEVIDPLKAPFK</sequence>
<feature type="region of interest" description="Disordered" evidence="4">
    <location>
        <begin position="470"/>
        <end position="500"/>
    </location>
</feature>
<protein>
    <submittedName>
        <fullName evidence="5">HER213Wp</fullName>
    </submittedName>
</protein>
<evidence type="ECO:0000256" key="3">
    <source>
        <dbReference type="ARBA" id="ARBA00023242"/>
    </source>
</evidence>
<dbReference type="GeneID" id="28724781"/>
<keyword evidence="2" id="KW-0597">Phosphoprotein</keyword>
<dbReference type="OrthoDB" id="277439at2759"/>
<dbReference type="PANTHER" id="PTHR14150">
    <property type="entry name" value="U3 SMALL NUCLEOLAR RNA-ASSOCIATED PROTEIN 14"/>
    <property type="match status" value="1"/>
</dbReference>
<accession>A0A0X8HTF2</accession>
<feature type="region of interest" description="Disordered" evidence="4">
    <location>
        <begin position="21"/>
        <end position="120"/>
    </location>
</feature>
<organism evidence="5 6">
    <name type="scientific">Eremothecium sinecaudum</name>
    <dbReference type="NCBI Taxonomy" id="45286"/>
    <lineage>
        <taxon>Eukaryota</taxon>
        <taxon>Fungi</taxon>
        <taxon>Dikarya</taxon>
        <taxon>Ascomycota</taxon>
        <taxon>Saccharomycotina</taxon>
        <taxon>Saccharomycetes</taxon>
        <taxon>Saccharomycetales</taxon>
        <taxon>Saccharomycetaceae</taxon>
        <taxon>Eremothecium</taxon>
    </lineage>
</organism>
<dbReference type="Proteomes" id="UP000243052">
    <property type="component" value="Chromosome v"/>
</dbReference>
<keyword evidence="6" id="KW-1185">Reference proteome</keyword>
<feature type="compositionally biased region" description="Acidic residues" evidence="4">
    <location>
        <begin position="107"/>
        <end position="120"/>
    </location>
</feature>
<feature type="compositionally biased region" description="Acidic residues" evidence="4">
    <location>
        <begin position="59"/>
        <end position="85"/>
    </location>
</feature>
<dbReference type="GO" id="GO:0032040">
    <property type="term" value="C:small-subunit processome"/>
    <property type="evidence" value="ECO:0007669"/>
    <property type="project" value="InterPro"/>
</dbReference>
<feature type="compositionally biased region" description="Basic and acidic residues" evidence="4">
    <location>
        <begin position="660"/>
        <end position="677"/>
    </location>
</feature>
<feature type="region of interest" description="Disordered" evidence="4">
    <location>
        <begin position="135"/>
        <end position="189"/>
    </location>
</feature>
<dbReference type="InterPro" id="IPR006709">
    <property type="entry name" value="SSU_processome_Utp14"/>
</dbReference>
<evidence type="ECO:0000256" key="2">
    <source>
        <dbReference type="ARBA" id="ARBA00022553"/>
    </source>
</evidence>
<proteinExistence type="predicted"/>
<evidence type="ECO:0000256" key="1">
    <source>
        <dbReference type="ARBA" id="ARBA00004604"/>
    </source>
</evidence>
<dbReference type="PANTHER" id="PTHR14150:SF12">
    <property type="entry name" value="U3 SMALL NUCLEOLAR RNA-ASSOCIATED PROTEIN 14 HOMOLOG A"/>
    <property type="match status" value="1"/>
</dbReference>
<dbReference type="AlphaFoldDB" id="A0A0X8HTF2"/>